<proteinExistence type="predicted"/>
<dbReference type="InterPro" id="IPR002513">
    <property type="entry name" value="Tn3_Tnp_DDE_dom"/>
</dbReference>
<comment type="caution">
    <text evidence="2">The sequence shown here is derived from an EMBL/GenBank/DDBJ whole genome shotgun (WGS) entry which is preliminary data.</text>
</comment>
<organism evidence="2">
    <name type="scientific">Escherichia coli</name>
    <dbReference type="NCBI Taxonomy" id="562"/>
    <lineage>
        <taxon>Bacteria</taxon>
        <taxon>Pseudomonadati</taxon>
        <taxon>Pseudomonadota</taxon>
        <taxon>Gammaproteobacteria</taxon>
        <taxon>Enterobacterales</taxon>
        <taxon>Enterobacteriaceae</taxon>
        <taxon>Escherichia</taxon>
    </lineage>
</organism>
<reference evidence="2" key="1">
    <citation type="journal article" date="2018" name="Genome Biol.">
        <title>SKESA: strategic k-mer extension for scrupulous assemblies.</title>
        <authorList>
            <person name="Souvorov A."/>
            <person name="Agarwala R."/>
            <person name="Lipman D.J."/>
        </authorList>
    </citation>
    <scope>NUCLEOTIDE SEQUENCE</scope>
    <source>
        <strain evidence="2">EC00713</strain>
    </source>
</reference>
<evidence type="ECO:0000313" key="2">
    <source>
        <dbReference type="EMBL" id="HAI8763680.1"/>
    </source>
</evidence>
<accession>A0A7A3C107</accession>
<dbReference type="EMBL" id="DABFST010000016">
    <property type="protein sequence ID" value="HAI8763680.1"/>
    <property type="molecule type" value="Genomic_DNA"/>
</dbReference>
<evidence type="ECO:0000259" key="1">
    <source>
        <dbReference type="Pfam" id="PF01526"/>
    </source>
</evidence>
<protein>
    <submittedName>
        <fullName evidence="2">Transposase</fullName>
    </submittedName>
</protein>
<reference evidence="2" key="2">
    <citation type="submission" date="2020-04" db="EMBL/GenBank/DDBJ databases">
        <authorList>
            <consortium name="NCBI Pathogen Detection Project"/>
        </authorList>
    </citation>
    <scope>NUCLEOTIDE SEQUENCE</scope>
    <source>
        <strain evidence="2">EC00713</strain>
    </source>
</reference>
<dbReference type="AlphaFoldDB" id="A0A7A3C107"/>
<dbReference type="GO" id="GO:0004803">
    <property type="term" value="F:transposase activity"/>
    <property type="evidence" value="ECO:0007669"/>
    <property type="project" value="InterPro"/>
</dbReference>
<dbReference type="Pfam" id="PF01526">
    <property type="entry name" value="DDE_Tnp_Tn3"/>
    <property type="match status" value="1"/>
</dbReference>
<name>A0A7A3C107_ECOLX</name>
<dbReference type="GO" id="GO:0006313">
    <property type="term" value="P:DNA transposition"/>
    <property type="evidence" value="ECO:0007669"/>
    <property type="project" value="InterPro"/>
</dbReference>
<feature type="domain" description="Tn3 transposase DDE" evidence="1">
    <location>
        <begin position="3"/>
        <end position="46"/>
    </location>
</feature>
<sequence>MYDEYYRRRILTQLNRREGRNAVARAICYGQRGEIRKRYSEGLRVRSPAEPDASHWGTASPAICSATISCVNWSGSG</sequence>
<gene>
    <name evidence="2" type="ORF">HJ982_002131</name>
</gene>